<proteinExistence type="predicted"/>
<dbReference type="PROSITE" id="PS51318">
    <property type="entry name" value="TAT"/>
    <property type="match status" value="1"/>
</dbReference>
<keyword evidence="1" id="KW-0175">Coiled coil</keyword>
<evidence type="ECO:0000256" key="2">
    <source>
        <dbReference type="SAM" id="MobiDB-lite"/>
    </source>
</evidence>
<dbReference type="Proteomes" id="UP000007015">
    <property type="component" value="Chromosome 8"/>
</dbReference>
<feature type="coiled-coil region" evidence="1">
    <location>
        <begin position="68"/>
        <end position="127"/>
    </location>
</feature>
<feature type="region of interest" description="Disordered" evidence="2">
    <location>
        <begin position="37"/>
        <end position="64"/>
    </location>
</feature>
<accession>B8BCB4</accession>
<feature type="compositionally biased region" description="Low complexity" evidence="2">
    <location>
        <begin position="37"/>
        <end position="56"/>
    </location>
</feature>
<organism evidence="3 4">
    <name type="scientific">Oryza sativa subsp. indica</name>
    <name type="common">Rice</name>
    <dbReference type="NCBI Taxonomy" id="39946"/>
    <lineage>
        <taxon>Eukaryota</taxon>
        <taxon>Viridiplantae</taxon>
        <taxon>Streptophyta</taxon>
        <taxon>Embryophyta</taxon>
        <taxon>Tracheophyta</taxon>
        <taxon>Spermatophyta</taxon>
        <taxon>Magnoliopsida</taxon>
        <taxon>Liliopsida</taxon>
        <taxon>Poales</taxon>
        <taxon>Poaceae</taxon>
        <taxon>BOP clade</taxon>
        <taxon>Oryzoideae</taxon>
        <taxon>Oryzeae</taxon>
        <taxon>Oryzinae</taxon>
        <taxon>Oryza</taxon>
        <taxon>Oryza sativa</taxon>
    </lineage>
</organism>
<evidence type="ECO:0000256" key="1">
    <source>
        <dbReference type="SAM" id="Coils"/>
    </source>
</evidence>
<dbReference type="InterPro" id="IPR006311">
    <property type="entry name" value="TAT_signal"/>
</dbReference>
<dbReference type="Gramene" id="BGIOSGA026702-TA">
    <property type="protein sequence ID" value="BGIOSGA026702-PA"/>
    <property type="gene ID" value="BGIOSGA026702"/>
</dbReference>
<keyword evidence="4" id="KW-1185">Reference proteome</keyword>
<evidence type="ECO:0000313" key="3">
    <source>
        <dbReference type="EMBL" id="EEC83856.1"/>
    </source>
</evidence>
<sequence length="219" mass="23608">MADNNRRRPAADETEGIRGGARRRVIQWIAGVGAPVAAPAATPAASSSSSSSNRTSSSDDFRYTDGDARRFKAERDDSRRELEVISKQAGIADLEWQHERKQLLEVIDARDAELDRLKALVEELADKVNAQGDTPEARLGAVAGRVDEVASHGVRLGVATGLVAMSTHTGTDYSRMPVGFANNNPEDIDDMTPPLIVLMSCAAIADSIHPQSVLNMLFQ</sequence>
<name>B8BCB4_ORYSI</name>
<protein>
    <submittedName>
        <fullName evidence="3">Uncharacterized protein</fullName>
    </submittedName>
</protein>
<dbReference type="EMBL" id="CM000133">
    <property type="protein sequence ID" value="EEC83856.1"/>
    <property type="molecule type" value="Genomic_DNA"/>
</dbReference>
<dbReference type="AlphaFoldDB" id="B8BCB4"/>
<evidence type="ECO:0000313" key="4">
    <source>
        <dbReference type="Proteomes" id="UP000007015"/>
    </source>
</evidence>
<gene>
    <name evidence="3" type="ORF">OsI_29828</name>
</gene>
<dbReference type="HOGENOM" id="CLU_110463_0_0_1"/>
<reference evidence="3 4" key="1">
    <citation type="journal article" date="2005" name="PLoS Biol.">
        <title>The genomes of Oryza sativa: a history of duplications.</title>
        <authorList>
            <person name="Yu J."/>
            <person name="Wang J."/>
            <person name="Lin W."/>
            <person name="Li S."/>
            <person name="Li H."/>
            <person name="Zhou J."/>
            <person name="Ni P."/>
            <person name="Dong W."/>
            <person name="Hu S."/>
            <person name="Zeng C."/>
            <person name="Zhang J."/>
            <person name="Zhang Y."/>
            <person name="Li R."/>
            <person name="Xu Z."/>
            <person name="Li S."/>
            <person name="Li X."/>
            <person name="Zheng H."/>
            <person name="Cong L."/>
            <person name="Lin L."/>
            <person name="Yin J."/>
            <person name="Geng J."/>
            <person name="Li G."/>
            <person name="Shi J."/>
            <person name="Liu J."/>
            <person name="Lv H."/>
            <person name="Li J."/>
            <person name="Wang J."/>
            <person name="Deng Y."/>
            <person name="Ran L."/>
            <person name="Shi X."/>
            <person name="Wang X."/>
            <person name="Wu Q."/>
            <person name="Li C."/>
            <person name="Ren X."/>
            <person name="Wang J."/>
            <person name="Wang X."/>
            <person name="Li D."/>
            <person name="Liu D."/>
            <person name="Zhang X."/>
            <person name="Ji Z."/>
            <person name="Zhao W."/>
            <person name="Sun Y."/>
            <person name="Zhang Z."/>
            <person name="Bao J."/>
            <person name="Han Y."/>
            <person name="Dong L."/>
            <person name="Ji J."/>
            <person name="Chen P."/>
            <person name="Wu S."/>
            <person name="Liu J."/>
            <person name="Xiao Y."/>
            <person name="Bu D."/>
            <person name="Tan J."/>
            <person name="Yang L."/>
            <person name="Ye C."/>
            <person name="Zhang J."/>
            <person name="Xu J."/>
            <person name="Zhou Y."/>
            <person name="Yu Y."/>
            <person name="Zhang B."/>
            <person name="Zhuang S."/>
            <person name="Wei H."/>
            <person name="Liu B."/>
            <person name="Lei M."/>
            <person name="Yu H."/>
            <person name="Li Y."/>
            <person name="Xu H."/>
            <person name="Wei S."/>
            <person name="He X."/>
            <person name="Fang L."/>
            <person name="Zhang Z."/>
            <person name="Zhang Y."/>
            <person name="Huang X."/>
            <person name="Su Z."/>
            <person name="Tong W."/>
            <person name="Li J."/>
            <person name="Tong Z."/>
            <person name="Li S."/>
            <person name="Ye J."/>
            <person name="Wang L."/>
            <person name="Fang L."/>
            <person name="Lei T."/>
            <person name="Chen C."/>
            <person name="Chen H."/>
            <person name="Xu Z."/>
            <person name="Li H."/>
            <person name="Huang H."/>
            <person name="Zhang F."/>
            <person name="Xu H."/>
            <person name="Li N."/>
            <person name="Zhao C."/>
            <person name="Li S."/>
            <person name="Dong L."/>
            <person name="Huang Y."/>
            <person name="Li L."/>
            <person name="Xi Y."/>
            <person name="Qi Q."/>
            <person name="Li W."/>
            <person name="Zhang B."/>
            <person name="Hu W."/>
            <person name="Zhang Y."/>
            <person name="Tian X."/>
            <person name="Jiao Y."/>
            <person name="Liang X."/>
            <person name="Jin J."/>
            <person name="Gao L."/>
            <person name="Zheng W."/>
            <person name="Hao B."/>
            <person name="Liu S."/>
            <person name="Wang W."/>
            <person name="Yuan L."/>
            <person name="Cao M."/>
            <person name="McDermott J."/>
            <person name="Samudrala R."/>
            <person name="Wang J."/>
            <person name="Wong G.K."/>
            <person name="Yang H."/>
        </authorList>
    </citation>
    <scope>NUCLEOTIDE SEQUENCE [LARGE SCALE GENOMIC DNA]</scope>
    <source>
        <strain evidence="4">cv. 93-11</strain>
    </source>
</reference>